<dbReference type="Proteomes" id="UP001181693">
    <property type="component" value="Unassembled WGS sequence"/>
</dbReference>
<gene>
    <name evidence="1" type="ORF">GDO54_007627</name>
</gene>
<dbReference type="EMBL" id="DYDO01000002">
    <property type="protein sequence ID" value="DBA31861.1"/>
    <property type="molecule type" value="Genomic_DNA"/>
</dbReference>
<comment type="caution">
    <text evidence="1">The sequence shown here is derived from an EMBL/GenBank/DDBJ whole genome shotgun (WGS) entry which is preliminary data.</text>
</comment>
<proteinExistence type="predicted"/>
<keyword evidence="2" id="KW-1185">Reference proteome</keyword>
<evidence type="ECO:0000313" key="1">
    <source>
        <dbReference type="EMBL" id="DBA31861.1"/>
    </source>
</evidence>
<sequence length="119" mass="13551">MPIILNNIPTHLQKQSATHSSVMQGEKRQHAFKAHWGVLAATSFLMGRQNIIRMGINWPKILSKVSQTDLKWKQKLPQIKVHLHINTSPYYWEISKPATKTETSVSTPSSLFTTCHKCS</sequence>
<protein>
    <submittedName>
        <fullName evidence="1">Uncharacterized protein</fullName>
    </submittedName>
</protein>
<reference evidence="1" key="1">
    <citation type="thesis" date="2020" institute="ProQuest LLC" country="789 East Eisenhower Parkway, Ann Arbor, MI, USA">
        <title>Comparative Genomics and Chromosome Evolution.</title>
        <authorList>
            <person name="Mudd A.B."/>
        </authorList>
    </citation>
    <scope>NUCLEOTIDE SEQUENCE</scope>
    <source>
        <strain evidence="1">1538</strain>
        <tissue evidence="1">Blood</tissue>
    </source>
</reference>
<dbReference type="AlphaFoldDB" id="A0AAV3AK80"/>
<organism evidence="1 2">
    <name type="scientific">Pyxicephalus adspersus</name>
    <name type="common">African bullfrog</name>
    <dbReference type="NCBI Taxonomy" id="30357"/>
    <lineage>
        <taxon>Eukaryota</taxon>
        <taxon>Metazoa</taxon>
        <taxon>Chordata</taxon>
        <taxon>Craniata</taxon>
        <taxon>Vertebrata</taxon>
        <taxon>Euteleostomi</taxon>
        <taxon>Amphibia</taxon>
        <taxon>Batrachia</taxon>
        <taxon>Anura</taxon>
        <taxon>Neobatrachia</taxon>
        <taxon>Ranoidea</taxon>
        <taxon>Pyxicephalidae</taxon>
        <taxon>Pyxicephalinae</taxon>
        <taxon>Pyxicephalus</taxon>
    </lineage>
</organism>
<evidence type="ECO:0000313" key="2">
    <source>
        <dbReference type="Proteomes" id="UP001181693"/>
    </source>
</evidence>
<name>A0AAV3AK80_PYXAD</name>
<accession>A0AAV3AK80</accession>